<evidence type="ECO:0000313" key="1">
    <source>
        <dbReference type="EMBL" id="KIK33863.1"/>
    </source>
</evidence>
<dbReference type="AlphaFoldDB" id="A0A0D0APG6"/>
<gene>
    <name evidence="1" type="ORF">CY34DRAFT_681388</name>
</gene>
<proteinExistence type="predicted"/>
<protein>
    <submittedName>
        <fullName evidence="1">Uncharacterized protein</fullName>
    </submittedName>
</protein>
<dbReference type="Proteomes" id="UP000054485">
    <property type="component" value="Unassembled WGS sequence"/>
</dbReference>
<name>A0A0D0APG6_9AGAM</name>
<dbReference type="OrthoDB" id="284473at2759"/>
<accession>A0A0D0APG6</accession>
<dbReference type="EMBL" id="KN835854">
    <property type="protein sequence ID" value="KIK33863.1"/>
    <property type="molecule type" value="Genomic_DNA"/>
</dbReference>
<reference evidence="1 2" key="1">
    <citation type="submission" date="2014-04" db="EMBL/GenBank/DDBJ databases">
        <authorList>
            <consortium name="DOE Joint Genome Institute"/>
            <person name="Kuo A."/>
            <person name="Ruytinx J."/>
            <person name="Rineau F."/>
            <person name="Colpaert J."/>
            <person name="Kohler A."/>
            <person name="Nagy L.G."/>
            <person name="Floudas D."/>
            <person name="Copeland A."/>
            <person name="Barry K.W."/>
            <person name="Cichocki N."/>
            <person name="Veneault-Fourrey C."/>
            <person name="LaButti K."/>
            <person name="Lindquist E.A."/>
            <person name="Lipzen A."/>
            <person name="Lundell T."/>
            <person name="Morin E."/>
            <person name="Murat C."/>
            <person name="Sun H."/>
            <person name="Tunlid A."/>
            <person name="Henrissat B."/>
            <person name="Grigoriev I.V."/>
            <person name="Hibbett D.S."/>
            <person name="Martin F."/>
            <person name="Nordberg H.P."/>
            <person name="Cantor M.N."/>
            <person name="Hua S.X."/>
        </authorList>
    </citation>
    <scope>NUCLEOTIDE SEQUENCE [LARGE SCALE GENOMIC DNA]</scope>
    <source>
        <strain evidence="1 2">UH-Slu-Lm8-n1</strain>
    </source>
</reference>
<organism evidence="1 2">
    <name type="scientific">Suillus luteus UH-Slu-Lm8-n1</name>
    <dbReference type="NCBI Taxonomy" id="930992"/>
    <lineage>
        <taxon>Eukaryota</taxon>
        <taxon>Fungi</taxon>
        <taxon>Dikarya</taxon>
        <taxon>Basidiomycota</taxon>
        <taxon>Agaricomycotina</taxon>
        <taxon>Agaricomycetes</taxon>
        <taxon>Agaricomycetidae</taxon>
        <taxon>Boletales</taxon>
        <taxon>Suillineae</taxon>
        <taxon>Suillaceae</taxon>
        <taxon>Suillus</taxon>
    </lineage>
</organism>
<dbReference type="InParanoid" id="A0A0D0APG6"/>
<dbReference type="HOGENOM" id="CLU_2172761_0_0_1"/>
<keyword evidence="2" id="KW-1185">Reference proteome</keyword>
<sequence>MLQYRDSVSTRGLKLSLTDTLLQPTYEISDICSTFLPKNVMDGRGLRFYVQGVSDKGDVLPWEMCACETNLFVFCMLLLGMLRIHNSLCTALKSHSRYKNMSLLSVSLVN</sequence>
<reference evidence="2" key="2">
    <citation type="submission" date="2015-01" db="EMBL/GenBank/DDBJ databases">
        <title>Evolutionary Origins and Diversification of the Mycorrhizal Mutualists.</title>
        <authorList>
            <consortium name="DOE Joint Genome Institute"/>
            <consortium name="Mycorrhizal Genomics Consortium"/>
            <person name="Kohler A."/>
            <person name="Kuo A."/>
            <person name="Nagy L.G."/>
            <person name="Floudas D."/>
            <person name="Copeland A."/>
            <person name="Barry K.W."/>
            <person name="Cichocki N."/>
            <person name="Veneault-Fourrey C."/>
            <person name="LaButti K."/>
            <person name="Lindquist E.A."/>
            <person name="Lipzen A."/>
            <person name="Lundell T."/>
            <person name="Morin E."/>
            <person name="Murat C."/>
            <person name="Riley R."/>
            <person name="Ohm R."/>
            <person name="Sun H."/>
            <person name="Tunlid A."/>
            <person name="Henrissat B."/>
            <person name="Grigoriev I.V."/>
            <person name="Hibbett D.S."/>
            <person name="Martin F."/>
        </authorList>
    </citation>
    <scope>NUCLEOTIDE SEQUENCE [LARGE SCALE GENOMIC DNA]</scope>
    <source>
        <strain evidence="2">UH-Slu-Lm8-n1</strain>
    </source>
</reference>
<evidence type="ECO:0000313" key="2">
    <source>
        <dbReference type="Proteomes" id="UP000054485"/>
    </source>
</evidence>